<reference evidence="9" key="1">
    <citation type="submission" date="2020-05" db="UniProtKB">
        <authorList>
            <consortium name="EnsemblMetazoa"/>
        </authorList>
    </citation>
    <scope>IDENTIFICATION</scope>
    <source>
        <strain evidence="9">USDA</strain>
    </source>
</reference>
<feature type="chain" id="PRO_5009327722" description="Myrosinase 1" evidence="8">
    <location>
        <begin position="23"/>
        <end position="501"/>
    </location>
</feature>
<keyword evidence="4" id="KW-0378">Hydrolase</keyword>
<dbReference type="VEuPathDB" id="VectorBase:SCAU014072"/>
<feature type="signal peptide" evidence="8">
    <location>
        <begin position="1"/>
        <end position="22"/>
    </location>
</feature>
<dbReference type="PRINTS" id="PR00131">
    <property type="entry name" value="GLHYDRLASE1"/>
</dbReference>
<evidence type="ECO:0000256" key="8">
    <source>
        <dbReference type="SAM" id="SignalP"/>
    </source>
</evidence>
<keyword evidence="3 8" id="KW-0732">Signal</keyword>
<keyword evidence="6" id="KW-0326">Glycosidase</keyword>
<evidence type="ECO:0000313" key="9">
    <source>
        <dbReference type="EnsemblMetazoa" id="SCAU014072-PA"/>
    </source>
</evidence>
<dbReference type="InterPro" id="IPR033132">
    <property type="entry name" value="GH_1_N_CS"/>
</dbReference>
<dbReference type="STRING" id="35570.A0A1I8Q5D8"/>
<dbReference type="Gene3D" id="3.20.20.80">
    <property type="entry name" value="Glycosidases"/>
    <property type="match status" value="1"/>
</dbReference>
<proteinExistence type="inferred from homology"/>
<protein>
    <recommendedName>
        <fullName evidence="11">Myrosinase 1</fullName>
    </recommendedName>
</protein>
<dbReference type="PANTHER" id="PTHR10353:SF36">
    <property type="entry name" value="LP05116P"/>
    <property type="match status" value="1"/>
</dbReference>
<evidence type="ECO:0008006" key="11">
    <source>
        <dbReference type="Google" id="ProtNLM"/>
    </source>
</evidence>
<dbReference type="InterPro" id="IPR001360">
    <property type="entry name" value="Glyco_hydro_1"/>
</dbReference>
<dbReference type="AlphaFoldDB" id="A0A1I8Q5D8"/>
<evidence type="ECO:0000313" key="10">
    <source>
        <dbReference type="Proteomes" id="UP000095300"/>
    </source>
</evidence>
<evidence type="ECO:0000256" key="3">
    <source>
        <dbReference type="ARBA" id="ARBA00022729"/>
    </source>
</evidence>
<dbReference type="PANTHER" id="PTHR10353">
    <property type="entry name" value="GLYCOSYL HYDROLASE"/>
    <property type="match status" value="1"/>
</dbReference>
<organism evidence="9 10">
    <name type="scientific">Stomoxys calcitrans</name>
    <name type="common">Stable fly</name>
    <name type="synonym">Conops calcitrans</name>
    <dbReference type="NCBI Taxonomy" id="35570"/>
    <lineage>
        <taxon>Eukaryota</taxon>
        <taxon>Metazoa</taxon>
        <taxon>Ecdysozoa</taxon>
        <taxon>Arthropoda</taxon>
        <taxon>Hexapoda</taxon>
        <taxon>Insecta</taxon>
        <taxon>Pterygota</taxon>
        <taxon>Neoptera</taxon>
        <taxon>Endopterygota</taxon>
        <taxon>Diptera</taxon>
        <taxon>Brachycera</taxon>
        <taxon>Muscomorpha</taxon>
        <taxon>Muscoidea</taxon>
        <taxon>Muscidae</taxon>
        <taxon>Stomoxys</taxon>
    </lineage>
</organism>
<accession>A0A1I8Q5D8</accession>
<keyword evidence="5" id="KW-0325">Glycoprotein</keyword>
<dbReference type="GO" id="GO:0005975">
    <property type="term" value="P:carbohydrate metabolic process"/>
    <property type="evidence" value="ECO:0007669"/>
    <property type="project" value="InterPro"/>
</dbReference>
<dbReference type="OrthoDB" id="65569at2759"/>
<dbReference type="Pfam" id="PF00232">
    <property type="entry name" value="Glyco_hydro_1"/>
    <property type="match status" value="1"/>
</dbReference>
<sequence length="501" mass="57960">MLRQIAAFIVITGLTLNQQVKGNEFKLCELDAKRGSKHFPDDFKFGVSTAAYQIEGGWNADGRGPSIWDTFTHQHPEMIVDHSTADVGPDSYHLFDKDLQALKELKVNYYRFSISWSRILPDGSITSKNQKGIDYYNMIIDKLLENGIEPMVTMVHYDLPEALNLYGGFTNILLVKYFRDYANLLFESFGDRVKVWITFNEPYDYCIPGYGAGNYPPMGEDSGVADYLCMDTTLKAHAATYRLYREKYFEKQKGKIGITISSRFYFSKSNNTALVDRAMQYSLGWLAYPLFGETGNYPQVMLDDIAENSLREGRSRSRLMSLNEEERNIVRNSADFLGLNYYTSRFVEEAVPPRGKQPSWDYDSRLKYDLDPKWKRAKSQWLYCVPEGLEGLLNWIRSNFNNIEVMVTENGWSDSGELNDTDRIDYLKAHLKAVLNAINRGCNVTRYTHWSLIDNFEWQRGYTEKFGLYYVNNASVNKERIPKHSARYYKSVIETKTILDN</sequence>
<gene>
    <name evidence="9" type="primary">106085542</name>
</gene>
<dbReference type="Proteomes" id="UP000095300">
    <property type="component" value="Unassembled WGS sequence"/>
</dbReference>
<keyword evidence="10" id="KW-1185">Reference proteome</keyword>
<dbReference type="EnsemblMetazoa" id="SCAU014072-RA">
    <property type="protein sequence ID" value="SCAU014072-PA"/>
    <property type="gene ID" value="SCAU014072"/>
</dbReference>
<evidence type="ECO:0000256" key="2">
    <source>
        <dbReference type="ARBA" id="ARBA00011738"/>
    </source>
</evidence>
<comment type="subunit">
    <text evidence="2">Homodimer.</text>
</comment>
<dbReference type="FunFam" id="3.20.20.80:FF:000013">
    <property type="entry name" value="lactase-phlorizin hydrolase"/>
    <property type="match status" value="1"/>
</dbReference>
<name>A0A1I8Q5D8_STOCA</name>
<evidence type="ECO:0000256" key="4">
    <source>
        <dbReference type="ARBA" id="ARBA00022801"/>
    </source>
</evidence>
<comment type="similarity">
    <text evidence="1 7">Belongs to the glycosyl hydrolase 1 family.</text>
</comment>
<dbReference type="SUPFAM" id="SSF51445">
    <property type="entry name" value="(Trans)glycosidases"/>
    <property type="match status" value="1"/>
</dbReference>
<dbReference type="PROSITE" id="PS00653">
    <property type="entry name" value="GLYCOSYL_HYDROL_F1_2"/>
    <property type="match status" value="1"/>
</dbReference>
<dbReference type="KEGG" id="scac:106085542"/>
<evidence type="ECO:0000256" key="7">
    <source>
        <dbReference type="RuleBase" id="RU003690"/>
    </source>
</evidence>
<dbReference type="InterPro" id="IPR017853">
    <property type="entry name" value="GH"/>
</dbReference>
<evidence type="ECO:0000256" key="5">
    <source>
        <dbReference type="ARBA" id="ARBA00023180"/>
    </source>
</evidence>
<evidence type="ECO:0000256" key="1">
    <source>
        <dbReference type="ARBA" id="ARBA00010838"/>
    </source>
</evidence>
<dbReference type="GO" id="GO:0008422">
    <property type="term" value="F:beta-glucosidase activity"/>
    <property type="evidence" value="ECO:0007669"/>
    <property type="project" value="TreeGrafter"/>
</dbReference>
<evidence type="ECO:0000256" key="6">
    <source>
        <dbReference type="ARBA" id="ARBA00023295"/>
    </source>
</evidence>